<name>A0A2Z3HC85_9BACT</name>
<dbReference type="EMBL" id="CP025958">
    <property type="protein sequence ID" value="AWM41346.1"/>
    <property type="molecule type" value="Genomic_DNA"/>
</dbReference>
<protein>
    <submittedName>
        <fullName evidence="1">Uncharacterized protein</fullName>
    </submittedName>
</protein>
<dbReference type="KEGG" id="gog:C1280_33010"/>
<organism evidence="1 2">
    <name type="scientific">Gemmata obscuriglobus</name>
    <dbReference type="NCBI Taxonomy" id="114"/>
    <lineage>
        <taxon>Bacteria</taxon>
        <taxon>Pseudomonadati</taxon>
        <taxon>Planctomycetota</taxon>
        <taxon>Planctomycetia</taxon>
        <taxon>Gemmatales</taxon>
        <taxon>Gemmataceae</taxon>
        <taxon>Gemmata</taxon>
    </lineage>
</organism>
<sequence>MPIWGWVCVALTVAAVAFVVYANVVDRKRRARTLEQGDKTHGWLVQANSALFEDGHMDLPALVVISPDPDTNDDEEFMTDLAARIMDLKSEAGRVIGRTKAERAVSKLMSDETYIEGRRDRLPDEFTDGREVYLAHIFIYRDHLPLKRLEDRQVLCAVVWDDDAAMICTRPVPRKRRRRDDD</sequence>
<gene>
    <name evidence="1" type="ORF">C1280_33010</name>
</gene>
<dbReference type="OrthoDB" id="4218583at2"/>
<evidence type="ECO:0000313" key="1">
    <source>
        <dbReference type="EMBL" id="AWM41346.1"/>
    </source>
</evidence>
<accession>A0A2Z3HC85</accession>
<evidence type="ECO:0000313" key="2">
    <source>
        <dbReference type="Proteomes" id="UP000245802"/>
    </source>
</evidence>
<dbReference type="AlphaFoldDB" id="A0A2Z3HC85"/>
<keyword evidence="2" id="KW-1185">Reference proteome</keyword>
<dbReference type="Proteomes" id="UP000245802">
    <property type="component" value="Chromosome"/>
</dbReference>
<reference evidence="1 2" key="1">
    <citation type="submission" date="2018-01" db="EMBL/GenBank/DDBJ databases">
        <title>G. obscuriglobus.</title>
        <authorList>
            <person name="Franke J."/>
            <person name="Blomberg W."/>
            <person name="Selmecki A."/>
        </authorList>
    </citation>
    <scope>NUCLEOTIDE SEQUENCE [LARGE SCALE GENOMIC DNA]</scope>
    <source>
        <strain evidence="1 2">DSM 5831</strain>
    </source>
</reference>
<dbReference type="RefSeq" id="WP_010038515.1">
    <property type="nucleotide sequence ID" value="NZ_CP025958.1"/>
</dbReference>
<proteinExistence type="predicted"/>